<keyword evidence="3" id="KW-1185">Reference proteome</keyword>
<evidence type="ECO:0000256" key="1">
    <source>
        <dbReference type="SAM" id="MobiDB-lite"/>
    </source>
</evidence>
<name>U4LNZ6_PYROM</name>
<gene>
    <name evidence="2" type="ORF">PCON_01618</name>
</gene>
<organism evidence="2 3">
    <name type="scientific">Pyronema omphalodes (strain CBS 100304)</name>
    <name type="common">Pyronema confluens</name>
    <dbReference type="NCBI Taxonomy" id="1076935"/>
    <lineage>
        <taxon>Eukaryota</taxon>
        <taxon>Fungi</taxon>
        <taxon>Dikarya</taxon>
        <taxon>Ascomycota</taxon>
        <taxon>Pezizomycotina</taxon>
        <taxon>Pezizomycetes</taxon>
        <taxon>Pezizales</taxon>
        <taxon>Pyronemataceae</taxon>
        <taxon>Pyronema</taxon>
    </lineage>
</organism>
<feature type="region of interest" description="Disordered" evidence="1">
    <location>
        <begin position="45"/>
        <end position="85"/>
    </location>
</feature>
<protein>
    <submittedName>
        <fullName evidence="2">Uncharacterized protein</fullName>
    </submittedName>
</protein>
<dbReference type="EMBL" id="HF936162">
    <property type="protein sequence ID" value="CCX33680.1"/>
    <property type="molecule type" value="Genomic_DNA"/>
</dbReference>
<reference evidence="2 3" key="1">
    <citation type="journal article" date="2013" name="PLoS Genet.">
        <title>The genome and development-dependent transcriptomes of Pyronema confluens: a window into fungal evolution.</title>
        <authorList>
            <person name="Traeger S."/>
            <person name="Altegoer F."/>
            <person name="Freitag M."/>
            <person name="Gabaldon T."/>
            <person name="Kempken F."/>
            <person name="Kumar A."/>
            <person name="Marcet-Houben M."/>
            <person name="Poggeler S."/>
            <person name="Stajich J.E."/>
            <person name="Nowrousian M."/>
        </authorList>
    </citation>
    <scope>NUCLEOTIDE SEQUENCE [LARGE SCALE GENOMIC DNA]</scope>
    <source>
        <strain evidence="3">CBS 100304</strain>
        <tissue evidence="2">Vegetative mycelium</tissue>
    </source>
</reference>
<accession>U4LNZ6</accession>
<dbReference type="AlphaFoldDB" id="U4LNZ6"/>
<evidence type="ECO:0000313" key="3">
    <source>
        <dbReference type="Proteomes" id="UP000018144"/>
    </source>
</evidence>
<evidence type="ECO:0000313" key="2">
    <source>
        <dbReference type="EMBL" id="CCX33680.1"/>
    </source>
</evidence>
<proteinExistence type="predicted"/>
<dbReference type="Proteomes" id="UP000018144">
    <property type="component" value="Unassembled WGS sequence"/>
</dbReference>
<feature type="region of interest" description="Disordered" evidence="1">
    <location>
        <begin position="1"/>
        <end position="32"/>
    </location>
</feature>
<sequence>MSESVSRCTPEPSAPRNSTPQAPMHEPEPTTSVTALGCIRSLTATMQPPFPPLHSKILNSLSRGDVTGGEASDTPEACPRHNDRT</sequence>